<keyword evidence="4" id="KW-1185">Reference proteome</keyword>
<dbReference type="PANTHER" id="PTHR43943">
    <property type="entry name" value="DEHYDROGENASE/REDUCTASE (SDR FAMILY) MEMBER 4"/>
    <property type="match status" value="1"/>
</dbReference>
<evidence type="ECO:0008006" key="5">
    <source>
        <dbReference type="Google" id="ProtNLM"/>
    </source>
</evidence>
<dbReference type="GO" id="GO:0004090">
    <property type="term" value="F:carbonyl reductase (NADPH) activity"/>
    <property type="evidence" value="ECO:0007669"/>
    <property type="project" value="TreeGrafter"/>
</dbReference>
<dbReference type="FunCoup" id="R7TUI8">
    <property type="interactions" value="637"/>
</dbReference>
<dbReference type="STRING" id="283909.R7TUI8"/>
<accession>R7TUI8</accession>
<proteinExistence type="inferred from homology"/>
<evidence type="ECO:0000313" key="4">
    <source>
        <dbReference type="Proteomes" id="UP000014760"/>
    </source>
</evidence>
<gene>
    <name evidence="2" type="ORF">CAPTEDRAFT_157637</name>
</gene>
<evidence type="ECO:0000256" key="1">
    <source>
        <dbReference type="ARBA" id="ARBA00006484"/>
    </source>
</evidence>
<reference evidence="4" key="1">
    <citation type="submission" date="2012-12" db="EMBL/GenBank/DDBJ databases">
        <authorList>
            <person name="Hellsten U."/>
            <person name="Grimwood J."/>
            <person name="Chapman J.A."/>
            <person name="Shapiro H."/>
            <person name="Aerts A."/>
            <person name="Otillar R.P."/>
            <person name="Terry A.Y."/>
            <person name="Boore J.L."/>
            <person name="Simakov O."/>
            <person name="Marletaz F."/>
            <person name="Cho S.-J."/>
            <person name="Edsinger-Gonzales E."/>
            <person name="Havlak P."/>
            <person name="Kuo D.-H."/>
            <person name="Larsson T."/>
            <person name="Lv J."/>
            <person name="Arendt D."/>
            <person name="Savage R."/>
            <person name="Osoegawa K."/>
            <person name="de Jong P."/>
            <person name="Lindberg D.R."/>
            <person name="Seaver E.C."/>
            <person name="Weisblat D.A."/>
            <person name="Putnam N.H."/>
            <person name="Grigoriev I.V."/>
            <person name="Rokhsar D.S."/>
        </authorList>
    </citation>
    <scope>NUCLEOTIDE SEQUENCE</scope>
    <source>
        <strain evidence="4">I ESC-2004</strain>
    </source>
</reference>
<dbReference type="FunFam" id="3.40.50.720:FF:000084">
    <property type="entry name" value="Short-chain dehydrogenase reductase"/>
    <property type="match status" value="1"/>
</dbReference>
<dbReference type="HOGENOM" id="CLU_010194_1_1_1"/>
<dbReference type="OrthoDB" id="1669814at2759"/>
<protein>
    <recommendedName>
        <fullName evidence="5">Dehydrogenase/reductase SDR family member 4</fullName>
    </recommendedName>
</protein>
<dbReference type="Gene3D" id="3.40.50.720">
    <property type="entry name" value="NAD(P)-binding Rossmann-like Domain"/>
    <property type="match status" value="1"/>
</dbReference>
<dbReference type="PRINTS" id="PR00080">
    <property type="entry name" value="SDRFAMILY"/>
</dbReference>
<dbReference type="NCBIfam" id="NF005559">
    <property type="entry name" value="PRK07231.1"/>
    <property type="match status" value="1"/>
</dbReference>
<dbReference type="PRINTS" id="PR00081">
    <property type="entry name" value="GDHRDH"/>
</dbReference>
<comment type="similarity">
    <text evidence="1">Belongs to the short-chain dehydrogenases/reductases (SDR) family.</text>
</comment>
<dbReference type="AlphaFoldDB" id="R7TUI8"/>
<sequence>MMSSASPFNARRLEGKVAIVTASTDGIGFSIARRLGHEGAKVMVSSRKQKNVDSAVMQLKKEKLDVTGMVCHVGKADDRSKLISETAEKYGGIDIIVSNAAANPHLGQILDINEAQWDKIFDINVKSAFFLVKEAIPHMEKRGGGSVVFVSSIGGYNPFELIAPYSVSKTALFGLVKGLVPQLSSMNIRVNAIAPGIIKTSFSSALWHDDKTEKEVASHIPMKRLGVPDECAGAVAFLVSDDGSFITGETIVMAGGVSSRL</sequence>
<dbReference type="Proteomes" id="UP000014760">
    <property type="component" value="Unassembled WGS sequence"/>
</dbReference>
<dbReference type="SUPFAM" id="SSF51735">
    <property type="entry name" value="NAD(P)-binding Rossmann-fold domains"/>
    <property type="match status" value="1"/>
</dbReference>
<reference evidence="3" key="3">
    <citation type="submission" date="2015-06" db="UniProtKB">
        <authorList>
            <consortium name="EnsemblMetazoa"/>
        </authorList>
    </citation>
    <scope>IDENTIFICATION</scope>
</reference>
<evidence type="ECO:0000313" key="3">
    <source>
        <dbReference type="EnsemblMetazoa" id="CapteP157637"/>
    </source>
</evidence>
<name>R7TUI8_CAPTE</name>
<evidence type="ECO:0000313" key="2">
    <source>
        <dbReference type="EMBL" id="ELT95141.1"/>
    </source>
</evidence>
<dbReference type="InterPro" id="IPR002347">
    <property type="entry name" value="SDR_fam"/>
</dbReference>
<organism evidence="2">
    <name type="scientific">Capitella teleta</name>
    <name type="common">Polychaete worm</name>
    <dbReference type="NCBI Taxonomy" id="283909"/>
    <lineage>
        <taxon>Eukaryota</taxon>
        <taxon>Metazoa</taxon>
        <taxon>Spiralia</taxon>
        <taxon>Lophotrochozoa</taxon>
        <taxon>Annelida</taxon>
        <taxon>Polychaeta</taxon>
        <taxon>Sedentaria</taxon>
        <taxon>Scolecida</taxon>
        <taxon>Capitellidae</taxon>
        <taxon>Capitella</taxon>
    </lineage>
</organism>
<dbReference type="PANTHER" id="PTHR43943:SF2">
    <property type="entry name" value="DEHYDROGENASE_REDUCTASE 4"/>
    <property type="match status" value="1"/>
</dbReference>
<dbReference type="Pfam" id="PF13561">
    <property type="entry name" value="adh_short_C2"/>
    <property type="match status" value="1"/>
</dbReference>
<reference evidence="2 4" key="2">
    <citation type="journal article" date="2013" name="Nature">
        <title>Insights into bilaterian evolution from three spiralian genomes.</title>
        <authorList>
            <person name="Simakov O."/>
            <person name="Marletaz F."/>
            <person name="Cho S.J."/>
            <person name="Edsinger-Gonzales E."/>
            <person name="Havlak P."/>
            <person name="Hellsten U."/>
            <person name="Kuo D.H."/>
            <person name="Larsson T."/>
            <person name="Lv J."/>
            <person name="Arendt D."/>
            <person name="Savage R."/>
            <person name="Osoegawa K."/>
            <person name="de Jong P."/>
            <person name="Grimwood J."/>
            <person name="Chapman J.A."/>
            <person name="Shapiro H."/>
            <person name="Aerts A."/>
            <person name="Otillar R.P."/>
            <person name="Terry A.Y."/>
            <person name="Boore J.L."/>
            <person name="Grigoriev I.V."/>
            <person name="Lindberg D.R."/>
            <person name="Seaver E.C."/>
            <person name="Weisblat D.A."/>
            <person name="Putnam N.H."/>
            <person name="Rokhsar D.S."/>
        </authorList>
    </citation>
    <scope>NUCLEOTIDE SEQUENCE</scope>
    <source>
        <strain evidence="2 4">I ESC-2004</strain>
    </source>
</reference>
<dbReference type="EnsemblMetazoa" id="CapteT157637">
    <property type="protein sequence ID" value="CapteP157637"/>
    <property type="gene ID" value="CapteG157637"/>
</dbReference>
<dbReference type="OMA" id="WEVANVI"/>
<dbReference type="InterPro" id="IPR036291">
    <property type="entry name" value="NAD(P)-bd_dom_sf"/>
</dbReference>
<dbReference type="EMBL" id="AMQN01002457">
    <property type="status" value="NOT_ANNOTATED_CDS"/>
    <property type="molecule type" value="Genomic_DNA"/>
</dbReference>
<dbReference type="EMBL" id="KB309217">
    <property type="protein sequence ID" value="ELT95141.1"/>
    <property type="molecule type" value="Genomic_DNA"/>
</dbReference>